<dbReference type="GO" id="GO:0005829">
    <property type="term" value="C:cytosol"/>
    <property type="evidence" value="ECO:0007669"/>
    <property type="project" value="TreeGrafter"/>
</dbReference>
<dbReference type="AlphaFoldDB" id="A0A0F9B962"/>
<evidence type="ECO:0000259" key="2">
    <source>
        <dbReference type="PROSITE" id="PS50994"/>
    </source>
</evidence>
<dbReference type="SUPFAM" id="SSF53098">
    <property type="entry name" value="Ribonuclease H-like"/>
    <property type="match status" value="1"/>
</dbReference>
<dbReference type="InterPro" id="IPR036397">
    <property type="entry name" value="RNaseH_sf"/>
</dbReference>
<comment type="caution">
    <text evidence="3">The sequence shown here is derived from an EMBL/GenBank/DDBJ whole genome shotgun (WGS) entry which is preliminary data.</text>
</comment>
<dbReference type="GO" id="GO:0015074">
    <property type="term" value="P:DNA integration"/>
    <property type="evidence" value="ECO:0007669"/>
    <property type="project" value="InterPro"/>
</dbReference>
<dbReference type="InterPro" id="IPR051917">
    <property type="entry name" value="Transposase-Integrase"/>
</dbReference>
<dbReference type="PANTHER" id="PTHR10948:SF23">
    <property type="entry name" value="TRANSPOSASE INSI FOR INSERTION SEQUENCE ELEMENT IS30A-RELATED"/>
    <property type="match status" value="1"/>
</dbReference>
<organism evidence="3">
    <name type="scientific">marine sediment metagenome</name>
    <dbReference type="NCBI Taxonomy" id="412755"/>
    <lineage>
        <taxon>unclassified sequences</taxon>
        <taxon>metagenomes</taxon>
        <taxon>ecological metagenomes</taxon>
    </lineage>
</organism>
<dbReference type="GO" id="GO:0006310">
    <property type="term" value="P:DNA recombination"/>
    <property type="evidence" value="ECO:0007669"/>
    <property type="project" value="UniProtKB-KW"/>
</dbReference>
<dbReference type="InterPro" id="IPR012337">
    <property type="entry name" value="RNaseH-like_sf"/>
</dbReference>
<accession>A0A0F9B962</accession>
<keyword evidence="1" id="KW-0233">DNA recombination</keyword>
<name>A0A0F9B962_9ZZZZ</name>
<evidence type="ECO:0000256" key="1">
    <source>
        <dbReference type="ARBA" id="ARBA00023172"/>
    </source>
</evidence>
<proteinExistence type="predicted"/>
<dbReference type="InterPro" id="IPR025246">
    <property type="entry name" value="IS30-like_HTH"/>
</dbReference>
<dbReference type="EMBL" id="LAZR01038848">
    <property type="protein sequence ID" value="KKL18494.1"/>
    <property type="molecule type" value="Genomic_DNA"/>
</dbReference>
<dbReference type="GO" id="GO:0032196">
    <property type="term" value="P:transposition"/>
    <property type="evidence" value="ECO:0007669"/>
    <property type="project" value="TreeGrafter"/>
</dbReference>
<dbReference type="InterPro" id="IPR001584">
    <property type="entry name" value="Integrase_cat-core"/>
</dbReference>
<dbReference type="Gene3D" id="3.30.420.10">
    <property type="entry name" value="Ribonuclease H-like superfamily/Ribonuclease H"/>
    <property type="match status" value="1"/>
</dbReference>
<reference evidence="3" key="1">
    <citation type="journal article" date="2015" name="Nature">
        <title>Complex archaea that bridge the gap between prokaryotes and eukaryotes.</title>
        <authorList>
            <person name="Spang A."/>
            <person name="Saw J.H."/>
            <person name="Jorgensen S.L."/>
            <person name="Zaremba-Niedzwiedzka K."/>
            <person name="Martijn J."/>
            <person name="Lind A.E."/>
            <person name="van Eijk R."/>
            <person name="Schleper C."/>
            <person name="Guy L."/>
            <person name="Ettema T.J."/>
        </authorList>
    </citation>
    <scope>NUCLEOTIDE SEQUENCE</scope>
</reference>
<dbReference type="PROSITE" id="PS50994">
    <property type="entry name" value="INTEGRASE"/>
    <property type="match status" value="1"/>
</dbReference>
<dbReference type="GO" id="GO:0004803">
    <property type="term" value="F:transposase activity"/>
    <property type="evidence" value="ECO:0007669"/>
    <property type="project" value="TreeGrafter"/>
</dbReference>
<dbReference type="Gene3D" id="1.10.10.60">
    <property type="entry name" value="Homeodomain-like"/>
    <property type="match status" value="1"/>
</dbReference>
<dbReference type="PANTHER" id="PTHR10948">
    <property type="entry name" value="TRANSPOSASE"/>
    <property type="match status" value="1"/>
</dbReference>
<dbReference type="Pfam" id="PF13936">
    <property type="entry name" value="HTH_38"/>
    <property type="match status" value="1"/>
</dbReference>
<feature type="domain" description="Integrase catalytic" evidence="2">
    <location>
        <begin position="169"/>
        <end position="331"/>
    </location>
</feature>
<sequence length="337" mass="39217">MKKKYKQLSQEQRYQIGALLEVGKNKSEIADLIGVHKCTIGRELKRNIGKRGQHAGTYVPRLAQRKTAVRHKIKNKFVKLTDGLKEQAAGWLRKEQWSPELIAVEWQCMGVNGVSLECIYQWIWDCKKSNRSEDIRYKDLYKFLRHGRRRFKRGNYKNTRGTIKDRVSIEDRPEVVKDRTRLGDVEVDLMMGKDHNSALLVMTERATLVTTLDKLEGKDSDIVQDLISKRVSRIGSSWVKTMTFDNGKEFAGHKKIADQHGVKTYFTRPYTSQDKGTVENRIGLIRRFLPKKTDLNLISKQRIEEIEKLINNRRVRKFGYISPIEKLKSTWPVALIT</sequence>
<dbReference type="GO" id="GO:0003676">
    <property type="term" value="F:nucleic acid binding"/>
    <property type="evidence" value="ECO:0007669"/>
    <property type="project" value="InterPro"/>
</dbReference>
<protein>
    <recommendedName>
        <fullName evidence="2">Integrase catalytic domain-containing protein</fullName>
    </recommendedName>
</protein>
<dbReference type="NCBIfam" id="NF033563">
    <property type="entry name" value="transpos_IS30"/>
    <property type="match status" value="1"/>
</dbReference>
<gene>
    <name evidence="3" type="ORF">LCGC14_2474960</name>
</gene>
<evidence type="ECO:0000313" key="3">
    <source>
        <dbReference type="EMBL" id="KKL18494.1"/>
    </source>
</evidence>
<dbReference type="InterPro" id="IPR053392">
    <property type="entry name" value="Transposase_IS30-like"/>
</dbReference>